<dbReference type="InterPro" id="IPR004843">
    <property type="entry name" value="Calcineurin-like_PHP"/>
</dbReference>
<dbReference type="InterPro" id="IPR051693">
    <property type="entry name" value="UPF0046_metallophosphoest"/>
</dbReference>
<dbReference type="EMBL" id="SOSA01000019">
    <property type="protein sequence ID" value="THC99396.1"/>
    <property type="molecule type" value="Genomic_DNA"/>
</dbReference>
<organism evidence="3 4">
    <name type="scientific">Aspergillus tanneri</name>
    <dbReference type="NCBI Taxonomy" id="1220188"/>
    <lineage>
        <taxon>Eukaryota</taxon>
        <taxon>Fungi</taxon>
        <taxon>Dikarya</taxon>
        <taxon>Ascomycota</taxon>
        <taxon>Pezizomycotina</taxon>
        <taxon>Eurotiomycetes</taxon>
        <taxon>Eurotiomycetidae</taxon>
        <taxon>Eurotiales</taxon>
        <taxon>Aspergillaceae</taxon>
        <taxon>Aspergillus</taxon>
        <taxon>Aspergillus subgen. Circumdati</taxon>
    </lineage>
</organism>
<dbReference type="InterPro" id="IPR029052">
    <property type="entry name" value="Metallo-depent_PP-like"/>
</dbReference>
<dbReference type="Pfam" id="PF00149">
    <property type="entry name" value="Metallophos"/>
    <property type="match status" value="1"/>
</dbReference>
<dbReference type="SUPFAM" id="SSF56300">
    <property type="entry name" value="Metallo-dependent phosphatases"/>
    <property type="match status" value="1"/>
</dbReference>
<feature type="compositionally biased region" description="Basic and acidic residues" evidence="1">
    <location>
        <begin position="98"/>
        <end position="108"/>
    </location>
</feature>
<feature type="compositionally biased region" description="Basic residues" evidence="1">
    <location>
        <begin position="362"/>
        <end position="373"/>
    </location>
</feature>
<dbReference type="PANTHER" id="PTHR12905">
    <property type="entry name" value="METALLOPHOSPHOESTERASE"/>
    <property type="match status" value="1"/>
</dbReference>
<evidence type="ECO:0000313" key="3">
    <source>
        <dbReference type="EMBL" id="THC99396.1"/>
    </source>
</evidence>
<dbReference type="VEuPathDB" id="FungiDB:EYZ11_001120"/>
<dbReference type="Proteomes" id="UP000308092">
    <property type="component" value="Unassembled WGS sequence"/>
</dbReference>
<dbReference type="Gene3D" id="3.60.21.10">
    <property type="match status" value="1"/>
</dbReference>
<evidence type="ECO:0000259" key="2">
    <source>
        <dbReference type="Pfam" id="PF00149"/>
    </source>
</evidence>
<name>A0A4S3JVE8_9EURO</name>
<dbReference type="GO" id="GO:0016787">
    <property type="term" value="F:hydrolase activity"/>
    <property type="evidence" value="ECO:0007669"/>
    <property type="project" value="InterPro"/>
</dbReference>
<evidence type="ECO:0000256" key="1">
    <source>
        <dbReference type="SAM" id="MobiDB-lite"/>
    </source>
</evidence>
<sequence length="373" mass="41636">MRTRICMISDTHTYPPNPPSTTSNPYRHPLPEADVLLHAGDLTKVGRKDEHELMVSMLKNAPAELKIIIAGNHDITLDEEYYTRVGHYRHRYRTDHTARSATAGRDEIPTTAEEGEGPIESPAEIKALYTGPDAVRAGIRYMEGEGTRRFRLSNGAVFSVYTSPYTPEFCQWAFAYNRDQDRFNPPTHDIATAGGVPAGAGTGMNPVPGYPAVDIMLTHGPPYGILDQVVPGHQSVGCEHLYRATERAKPRLHVFGHIHEGYGATRLEWSTLNKSMIQCDRTTTQVNRCVYVDLSSRATNPLRVGQETLFVNASVVTVQYEPVNAPWVVDLDLPKVNASTGIKGPYMIREQYAEEKGEKIKNDRKKKKKKHAL</sequence>
<gene>
    <name evidence="3" type="ORF">EYZ11_001120</name>
</gene>
<dbReference type="PANTHER" id="PTHR12905:SF0">
    <property type="entry name" value="CALCINEURIN-LIKE PHOSPHOESTERASE DOMAIN-CONTAINING PROTEIN"/>
    <property type="match status" value="1"/>
</dbReference>
<proteinExistence type="predicted"/>
<feature type="region of interest" description="Disordered" evidence="1">
    <location>
        <begin position="354"/>
        <end position="373"/>
    </location>
</feature>
<dbReference type="AlphaFoldDB" id="A0A4S3JVE8"/>
<accession>A0A4S3JVE8</accession>
<keyword evidence="4" id="KW-1185">Reference proteome</keyword>
<reference evidence="3 4" key="1">
    <citation type="submission" date="2019-03" db="EMBL/GenBank/DDBJ databases">
        <title>The genome sequence of a newly discovered highly antifungal drug resistant Aspergillus species, Aspergillus tanneri NIH 1004.</title>
        <authorList>
            <person name="Mounaud S."/>
            <person name="Singh I."/>
            <person name="Joardar V."/>
            <person name="Pakala S."/>
            <person name="Pakala S."/>
            <person name="Venepally P."/>
            <person name="Hoover J."/>
            <person name="Nierman W."/>
            <person name="Chung J."/>
            <person name="Losada L."/>
        </authorList>
    </citation>
    <scope>NUCLEOTIDE SEQUENCE [LARGE SCALE GENOMIC DNA]</scope>
    <source>
        <strain evidence="3 4">NIH1004</strain>
    </source>
</reference>
<protein>
    <recommendedName>
        <fullName evidence="2">Calcineurin-like phosphoesterase domain-containing protein</fullName>
    </recommendedName>
</protein>
<comment type="caution">
    <text evidence="3">The sequence shown here is derived from an EMBL/GenBank/DDBJ whole genome shotgun (WGS) entry which is preliminary data.</text>
</comment>
<feature type="domain" description="Calcineurin-like phosphoesterase" evidence="2">
    <location>
        <begin position="4"/>
        <end position="89"/>
    </location>
</feature>
<feature type="region of interest" description="Disordered" evidence="1">
    <location>
        <begin position="98"/>
        <end position="117"/>
    </location>
</feature>
<evidence type="ECO:0000313" key="4">
    <source>
        <dbReference type="Proteomes" id="UP000308092"/>
    </source>
</evidence>